<evidence type="ECO:0000259" key="1">
    <source>
        <dbReference type="Pfam" id="PF11716"/>
    </source>
</evidence>
<name>A0ABV1KJ29_9PSEU</name>
<evidence type="ECO:0000313" key="3">
    <source>
        <dbReference type="Proteomes" id="UP001494902"/>
    </source>
</evidence>
<proteinExistence type="predicted"/>
<dbReference type="SUPFAM" id="SSF55718">
    <property type="entry name" value="SCP-like"/>
    <property type="match status" value="1"/>
</dbReference>
<protein>
    <submittedName>
        <fullName evidence="2">Maleylpyruvate isomerase family mycothiol-dependent enzyme</fullName>
    </submittedName>
</protein>
<organism evidence="2 3">
    <name type="scientific">Pseudonocardia nematodicida</name>
    <dbReference type="NCBI Taxonomy" id="1206997"/>
    <lineage>
        <taxon>Bacteria</taxon>
        <taxon>Bacillati</taxon>
        <taxon>Actinomycetota</taxon>
        <taxon>Actinomycetes</taxon>
        <taxon>Pseudonocardiales</taxon>
        <taxon>Pseudonocardiaceae</taxon>
        <taxon>Pseudonocardia</taxon>
    </lineage>
</organism>
<reference evidence="2 3" key="1">
    <citation type="submission" date="2024-03" db="EMBL/GenBank/DDBJ databases">
        <title>Draft genome sequence of Pseudonocardia nematodicida JCM 31783.</title>
        <authorList>
            <person name="Butdee W."/>
            <person name="Duangmal K."/>
        </authorList>
    </citation>
    <scope>NUCLEOTIDE SEQUENCE [LARGE SCALE GENOMIC DNA]</scope>
    <source>
        <strain evidence="2 3">JCM 31783</strain>
    </source>
</reference>
<dbReference type="Gene3D" id="1.20.120.450">
    <property type="entry name" value="dinb family like domain"/>
    <property type="match status" value="1"/>
</dbReference>
<dbReference type="Pfam" id="PF11716">
    <property type="entry name" value="MDMPI_N"/>
    <property type="match status" value="1"/>
</dbReference>
<dbReference type="EMBL" id="JBEDNQ010000014">
    <property type="protein sequence ID" value="MEQ3554462.1"/>
    <property type="molecule type" value="Genomic_DNA"/>
</dbReference>
<evidence type="ECO:0000313" key="2">
    <source>
        <dbReference type="EMBL" id="MEQ3554462.1"/>
    </source>
</evidence>
<dbReference type="Proteomes" id="UP001494902">
    <property type="component" value="Unassembled WGS sequence"/>
</dbReference>
<feature type="domain" description="Mycothiol-dependent maleylpyruvate isomerase metal-binding" evidence="1">
    <location>
        <begin position="31"/>
        <end position="164"/>
    </location>
</feature>
<sequence>MSTEATGTGQASSPVTVPPLLSDSLAWAADGQAHLRGLLSRMGDEAFGAPSLLPGWTRAHVLTHVARNADAMINLLNWARTGVETPAYPDRETRDADIEAGAARSPEEIRADVVDSSDRLAAMVATLPQRAWAAEVRVPQGFTVPAVAVPWSRAREVWIHAVDLDVGASFSDLPIPMRRVLVADVATSLGERPGCPHVVLEETRTGATREFGPGPAVDRTEPADFGVVRGRAGDLIAWLLGRPHGPGLRDADDRVPPALPAWL</sequence>
<dbReference type="InterPro" id="IPR024344">
    <property type="entry name" value="MDMPI_metal-binding"/>
</dbReference>
<dbReference type="GO" id="GO:0016853">
    <property type="term" value="F:isomerase activity"/>
    <property type="evidence" value="ECO:0007669"/>
    <property type="project" value="UniProtKB-KW"/>
</dbReference>
<accession>A0ABV1KJ29</accession>
<comment type="caution">
    <text evidence="2">The sequence shown here is derived from an EMBL/GenBank/DDBJ whole genome shotgun (WGS) entry which is preliminary data.</text>
</comment>
<keyword evidence="3" id="KW-1185">Reference proteome</keyword>
<keyword evidence="2" id="KW-0413">Isomerase</keyword>
<dbReference type="InterPro" id="IPR036527">
    <property type="entry name" value="SCP2_sterol-bd_dom_sf"/>
</dbReference>
<dbReference type="Gene3D" id="3.30.1050.20">
    <property type="match status" value="1"/>
</dbReference>
<dbReference type="InterPro" id="IPR034660">
    <property type="entry name" value="DinB/YfiT-like"/>
</dbReference>
<gene>
    <name evidence="2" type="ORF">WIS52_28685</name>
</gene>
<dbReference type="SUPFAM" id="SSF109854">
    <property type="entry name" value="DinB/YfiT-like putative metalloenzymes"/>
    <property type="match status" value="1"/>
</dbReference>
<dbReference type="InterPro" id="IPR017517">
    <property type="entry name" value="Maleyloyr_isom"/>
</dbReference>
<dbReference type="NCBIfam" id="TIGR03083">
    <property type="entry name" value="maleylpyruvate isomerase family mycothiol-dependent enzyme"/>
    <property type="match status" value="1"/>
</dbReference>
<dbReference type="RefSeq" id="WP_349301528.1">
    <property type="nucleotide sequence ID" value="NZ_JBEDNQ010000014.1"/>
</dbReference>